<feature type="chain" id="PRO_5032478858" description="DUF2680 domain-containing protein" evidence="2">
    <location>
        <begin position="29"/>
        <end position="136"/>
    </location>
</feature>
<proteinExistence type="predicted"/>
<dbReference type="EMBL" id="JAAZAL010000014">
    <property type="protein sequence ID" value="NLE30717.1"/>
    <property type="molecule type" value="Genomic_DNA"/>
</dbReference>
<gene>
    <name evidence="3" type="ORF">GX618_00360</name>
</gene>
<accession>A0A847ESF2</accession>
<keyword evidence="2" id="KW-0732">Signal</keyword>
<feature type="signal peptide" evidence="2">
    <location>
        <begin position="1"/>
        <end position="28"/>
    </location>
</feature>
<name>A0A847ESF2_9BACT</name>
<comment type="caution">
    <text evidence="3">The sequence shown here is derived from an EMBL/GenBank/DDBJ whole genome shotgun (WGS) entry which is preliminary data.</text>
</comment>
<evidence type="ECO:0000256" key="2">
    <source>
        <dbReference type="SAM" id="SignalP"/>
    </source>
</evidence>
<feature type="compositionally biased region" description="Gly residues" evidence="1">
    <location>
        <begin position="109"/>
        <end position="130"/>
    </location>
</feature>
<sequence>MNNKIVALGTVAVALLGVIAFTTKQADAYRGDYTQVGPNHTVEREAEMEKIMESKDYKAWVELMSQDGRKPGVLNKISEETFPKFAEAYQLAHEGKTDEANQIREELGMGQGQRKGNGEGRGQGNGGGLRDGSCQN</sequence>
<dbReference type="Proteomes" id="UP000554004">
    <property type="component" value="Unassembled WGS sequence"/>
</dbReference>
<reference evidence="3 4" key="1">
    <citation type="journal article" date="2020" name="Biotechnol. Biofuels">
        <title>New insights from the biogas microbiome by comprehensive genome-resolved metagenomics of nearly 1600 species originating from multiple anaerobic digesters.</title>
        <authorList>
            <person name="Campanaro S."/>
            <person name="Treu L."/>
            <person name="Rodriguez-R L.M."/>
            <person name="Kovalovszki A."/>
            <person name="Ziels R.M."/>
            <person name="Maus I."/>
            <person name="Zhu X."/>
            <person name="Kougias P.G."/>
            <person name="Basile A."/>
            <person name="Luo G."/>
            <person name="Schluter A."/>
            <person name="Konstantinidis K.T."/>
            <person name="Angelidaki I."/>
        </authorList>
    </citation>
    <scope>NUCLEOTIDE SEQUENCE [LARGE SCALE GENOMIC DNA]</scope>
    <source>
        <strain evidence="3">AS06rmzACSIP_421</strain>
    </source>
</reference>
<evidence type="ECO:0008006" key="5">
    <source>
        <dbReference type="Google" id="ProtNLM"/>
    </source>
</evidence>
<feature type="compositionally biased region" description="Basic and acidic residues" evidence="1">
    <location>
        <begin position="93"/>
        <end position="107"/>
    </location>
</feature>
<evidence type="ECO:0000256" key="1">
    <source>
        <dbReference type="SAM" id="MobiDB-lite"/>
    </source>
</evidence>
<feature type="region of interest" description="Disordered" evidence="1">
    <location>
        <begin position="93"/>
        <end position="136"/>
    </location>
</feature>
<evidence type="ECO:0000313" key="4">
    <source>
        <dbReference type="Proteomes" id="UP000554004"/>
    </source>
</evidence>
<protein>
    <recommendedName>
        <fullName evidence="5">DUF2680 domain-containing protein</fullName>
    </recommendedName>
</protein>
<dbReference type="AlphaFoldDB" id="A0A847ESF2"/>
<evidence type="ECO:0000313" key="3">
    <source>
        <dbReference type="EMBL" id="NLE30717.1"/>
    </source>
</evidence>
<organism evidence="3 4">
    <name type="scientific">Candidatus Dojkabacteria bacterium</name>
    <dbReference type="NCBI Taxonomy" id="2099670"/>
    <lineage>
        <taxon>Bacteria</taxon>
        <taxon>Candidatus Dojkabacteria</taxon>
    </lineage>
</organism>